<organism evidence="4 5">
    <name type="scientific">Niallia alba</name>
    <dbReference type="NCBI Taxonomy" id="2729105"/>
    <lineage>
        <taxon>Bacteria</taxon>
        <taxon>Bacillati</taxon>
        <taxon>Bacillota</taxon>
        <taxon>Bacilli</taxon>
        <taxon>Bacillales</taxon>
        <taxon>Bacillaceae</taxon>
        <taxon>Niallia</taxon>
    </lineage>
</organism>
<dbReference type="SUPFAM" id="SSF55729">
    <property type="entry name" value="Acyl-CoA N-acyltransferases (Nat)"/>
    <property type="match status" value="1"/>
</dbReference>
<dbReference type="AlphaFoldDB" id="A0A7Y0PKY8"/>
<feature type="domain" description="N-acetyltransferase" evidence="3">
    <location>
        <begin position="1"/>
        <end position="168"/>
    </location>
</feature>
<dbReference type="PROSITE" id="PS51186">
    <property type="entry name" value="GNAT"/>
    <property type="match status" value="1"/>
</dbReference>
<dbReference type="GO" id="GO:0016747">
    <property type="term" value="F:acyltransferase activity, transferring groups other than amino-acyl groups"/>
    <property type="evidence" value="ECO:0007669"/>
    <property type="project" value="InterPro"/>
</dbReference>
<gene>
    <name evidence="4" type="ORF">HHU08_01700</name>
</gene>
<name>A0A7Y0PKY8_9BACI</name>
<evidence type="ECO:0000259" key="3">
    <source>
        <dbReference type="PROSITE" id="PS51186"/>
    </source>
</evidence>
<comment type="caution">
    <text evidence="4">The sequence shown here is derived from an EMBL/GenBank/DDBJ whole genome shotgun (WGS) entry which is preliminary data.</text>
</comment>
<dbReference type="Pfam" id="PF00583">
    <property type="entry name" value="Acetyltransf_1"/>
    <property type="match status" value="1"/>
</dbReference>
<evidence type="ECO:0000256" key="2">
    <source>
        <dbReference type="ARBA" id="ARBA00023315"/>
    </source>
</evidence>
<keyword evidence="2" id="KW-0012">Acyltransferase</keyword>
<sequence length="168" mass="20159">MRFIMASAYMLEEVNEIYLKCRENLIKQNIFQWDDQYPNIEYFQVCIDNKVLFVLLKEDRIVGHVVLNEWQTGEWEVIQWKRNKPLIIHSFMIDPSYQGKGIGSTFVQYMEEYALAQGYDSIRLDSFSGNLQALNLYKKRDYVERGEIFYKSKPEGHRKYLCMEKELI</sequence>
<dbReference type="InterPro" id="IPR050680">
    <property type="entry name" value="YpeA/RimI_acetyltransf"/>
</dbReference>
<keyword evidence="5" id="KW-1185">Reference proteome</keyword>
<keyword evidence="1 4" id="KW-0808">Transferase</keyword>
<dbReference type="RefSeq" id="WP_169187664.1">
    <property type="nucleotide sequence ID" value="NZ_JABBPK010000001.1"/>
</dbReference>
<dbReference type="InterPro" id="IPR000182">
    <property type="entry name" value="GNAT_dom"/>
</dbReference>
<dbReference type="PANTHER" id="PTHR43420">
    <property type="entry name" value="ACETYLTRANSFERASE"/>
    <property type="match status" value="1"/>
</dbReference>
<dbReference type="CDD" id="cd04301">
    <property type="entry name" value="NAT_SF"/>
    <property type="match status" value="1"/>
</dbReference>
<evidence type="ECO:0000313" key="4">
    <source>
        <dbReference type="EMBL" id="NMO75751.1"/>
    </source>
</evidence>
<proteinExistence type="predicted"/>
<dbReference type="InterPro" id="IPR016181">
    <property type="entry name" value="Acyl_CoA_acyltransferase"/>
</dbReference>
<dbReference type="Gene3D" id="3.40.630.30">
    <property type="match status" value="1"/>
</dbReference>
<evidence type="ECO:0000256" key="1">
    <source>
        <dbReference type="ARBA" id="ARBA00022679"/>
    </source>
</evidence>
<dbReference type="PANTHER" id="PTHR43420:SF47">
    <property type="entry name" value="N-ACETYLTRANSFERASE DOMAIN-CONTAINING PROTEIN"/>
    <property type="match status" value="1"/>
</dbReference>
<accession>A0A7Y0PKY8</accession>
<protein>
    <submittedName>
        <fullName evidence="4">GNAT family N-acetyltransferase</fullName>
    </submittedName>
</protein>
<dbReference type="EMBL" id="JABBPK010000001">
    <property type="protein sequence ID" value="NMO75751.1"/>
    <property type="molecule type" value="Genomic_DNA"/>
</dbReference>
<reference evidence="4 5" key="1">
    <citation type="submission" date="2020-04" db="EMBL/GenBank/DDBJ databases">
        <title>Bacillus sp. UniB3 isolated from commercial digestive syrup.</title>
        <authorList>
            <person name="Thorat V."/>
            <person name="Kirdat K."/>
            <person name="Tiwarekar B."/>
            <person name="Yadav A."/>
        </authorList>
    </citation>
    <scope>NUCLEOTIDE SEQUENCE [LARGE SCALE GENOMIC DNA]</scope>
    <source>
        <strain evidence="4 5">UniB3</strain>
    </source>
</reference>
<dbReference type="Proteomes" id="UP000588491">
    <property type="component" value="Unassembled WGS sequence"/>
</dbReference>
<evidence type="ECO:0000313" key="5">
    <source>
        <dbReference type="Proteomes" id="UP000588491"/>
    </source>
</evidence>